<evidence type="ECO:0000313" key="1">
    <source>
        <dbReference type="EMBL" id="KAK1863496.1"/>
    </source>
</evidence>
<reference evidence="1" key="1">
    <citation type="submission" date="2019-11" db="EMBL/GenBank/DDBJ databases">
        <title>Nori genome reveals adaptations in red seaweeds to the harsh intertidal environment.</title>
        <authorList>
            <person name="Wang D."/>
            <person name="Mao Y."/>
        </authorList>
    </citation>
    <scope>NUCLEOTIDE SEQUENCE</scope>
    <source>
        <tissue evidence="1">Gametophyte</tissue>
    </source>
</reference>
<accession>A0ACC3C159</accession>
<gene>
    <name evidence="1" type="ORF">I4F81_006051</name>
</gene>
<comment type="caution">
    <text evidence="1">The sequence shown here is derived from an EMBL/GenBank/DDBJ whole genome shotgun (WGS) entry which is preliminary data.</text>
</comment>
<dbReference type="EMBL" id="CM020619">
    <property type="protein sequence ID" value="KAK1863496.1"/>
    <property type="molecule type" value="Genomic_DNA"/>
</dbReference>
<organism evidence="1 2">
    <name type="scientific">Pyropia yezoensis</name>
    <name type="common">Susabi-nori</name>
    <name type="synonym">Porphyra yezoensis</name>
    <dbReference type="NCBI Taxonomy" id="2788"/>
    <lineage>
        <taxon>Eukaryota</taxon>
        <taxon>Rhodophyta</taxon>
        <taxon>Bangiophyceae</taxon>
        <taxon>Bangiales</taxon>
        <taxon>Bangiaceae</taxon>
        <taxon>Pyropia</taxon>
    </lineage>
</organism>
<evidence type="ECO:0000313" key="2">
    <source>
        <dbReference type="Proteomes" id="UP000798662"/>
    </source>
</evidence>
<name>A0ACC3C159_PYRYE</name>
<protein>
    <submittedName>
        <fullName evidence="1">Uncharacterized protein</fullName>
    </submittedName>
</protein>
<keyword evidence="2" id="KW-1185">Reference proteome</keyword>
<sequence>MTHDALAGTPRDSRQLGHQGMERSIAESAPVGRRGTVRVINASLPRTGTATMAAALAILLDAPSYHCGTDGVGGDDAPIWAAAARSGNLPDWAELLDARGYASIGDGPACFYWADLAAAYPDAKVLLVERGEPGDRGPWVASFDAALTAIAPFFRTRWRSRRARDAYDICVRMVTPHCPGKVAGTLLEPGAYTTDALATWYDRHYAAVRAAVPPERLAVVRLGGGWAPLCEALGLPIPDVEYPHKHSGASTVADISEGAAAAMRPPVALVVAAVGAAVAATTAAVGAWRAARAGG</sequence>
<proteinExistence type="predicted"/>
<dbReference type="Proteomes" id="UP000798662">
    <property type="component" value="Chromosome 2"/>
</dbReference>